<feature type="region of interest" description="Disordered" evidence="1">
    <location>
        <begin position="1"/>
        <end position="82"/>
    </location>
</feature>
<evidence type="ECO:0000256" key="1">
    <source>
        <dbReference type="SAM" id="MobiDB-lite"/>
    </source>
</evidence>
<dbReference type="EMBL" id="BJXN01000002">
    <property type="protein sequence ID" value="GEM88892.1"/>
    <property type="molecule type" value="Genomic_DNA"/>
</dbReference>
<name>A0A511RIU4_9DEIN</name>
<reference evidence="2 3" key="1">
    <citation type="submission" date="2019-07" db="EMBL/GenBank/DDBJ databases">
        <title>Whole genome shotgun sequence of Oceanithermus desulfurans NBRC 100063.</title>
        <authorList>
            <person name="Hosoyama A."/>
            <person name="Uohara A."/>
            <person name="Ohji S."/>
            <person name="Ichikawa N."/>
        </authorList>
    </citation>
    <scope>NUCLEOTIDE SEQUENCE [LARGE SCALE GENOMIC DNA]</scope>
    <source>
        <strain evidence="2 3">NBRC 100063</strain>
    </source>
</reference>
<organism evidence="2 3">
    <name type="scientific">Oceanithermus desulfurans NBRC 100063</name>
    <dbReference type="NCBI Taxonomy" id="1227550"/>
    <lineage>
        <taxon>Bacteria</taxon>
        <taxon>Thermotogati</taxon>
        <taxon>Deinococcota</taxon>
        <taxon>Deinococci</taxon>
        <taxon>Thermales</taxon>
        <taxon>Thermaceae</taxon>
        <taxon>Oceanithermus</taxon>
    </lineage>
</organism>
<gene>
    <name evidence="2" type="ORF">ODE01S_03260</name>
</gene>
<proteinExistence type="predicted"/>
<comment type="caution">
    <text evidence="2">The sequence shown here is derived from an EMBL/GenBank/DDBJ whole genome shotgun (WGS) entry which is preliminary data.</text>
</comment>
<accession>A0A511RIU4</accession>
<evidence type="ECO:0000313" key="2">
    <source>
        <dbReference type="EMBL" id="GEM88892.1"/>
    </source>
</evidence>
<sequence length="103" mass="11338">MWRTTPNTHRRKRAGAGCRGQGHAAFLSVEEQRPPPRLSEGGELEEQRHPFCALSPKKKESPPPRQAPRKAGEVGAWPGARTSVTAENPFRTFCNCSYSVPVG</sequence>
<dbReference type="AlphaFoldDB" id="A0A511RIU4"/>
<evidence type="ECO:0000313" key="3">
    <source>
        <dbReference type="Proteomes" id="UP000321827"/>
    </source>
</evidence>
<dbReference type="Proteomes" id="UP000321827">
    <property type="component" value="Unassembled WGS sequence"/>
</dbReference>
<protein>
    <submittedName>
        <fullName evidence="2">Uncharacterized protein</fullName>
    </submittedName>
</protein>